<dbReference type="EMBL" id="UYYB01026659">
    <property type="protein sequence ID" value="VDM72685.1"/>
    <property type="molecule type" value="Genomic_DNA"/>
</dbReference>
<organism evidence="1 2">
    <name type="scientific">Strongylus vulgaris</name>
    <name type="common">Blood worm</name>
    <dbReference type="NCBI Taxonomy" id="40348"/>
    <lineage>
        <taxon>Eukaryota</taxon>
        <taxon>Metazoa</taxon>
        <taxon>Ecdysozoa</taxon>
        <taxon>Nematoda</taxon>
        <taxon>Chromadorea</taxon>
        <taxon>Rhabditida</taxon>
        <taxon>Rhabditina</taxon>
        <taxon>Rhabditomorpha</taxon>
        <taxon>Strongyloidea</taxon>
        <taxon>Strongylidae</taxon>
        <taxon>Strongylus</taxon>
    </lineage>
</organism>
<dbReference type="OrthoDB" id="5883730at2759"/>
<dbReference type="AlphaFoldDB" id="A0A3P7KQ09"/>
<feature type="non-terminal residue" evidence="1">
    <location>
        <position position="70"/>
    </location>
</feature>
<keyword evidence="2" id="KW-1185">Reference proteome</keyword>
<evidence type="ECO:0000313" key="2">
    <source>
        <dbReference type="Proteomes" id="UP000270094"/>
    </source>
</evidence>
<accession>A0A3P7KQ09</accession>
<protein>
    <submittedName>
        <fullName evidence="1">Uncharacterized protein</fullName>
    </submittedName>
</protein>
<sequence>MYSLDKKNRWSQDPVALLKGIKDNEVVGQVVERRTVGPVCRWSESKVFALHEMGEDGEVKSKTVKGNGAS</sequence>
<proteinExistence type="predicted"/>
<name>A0A3P7KQ09_STRVU</name>
<dbReference type="Proteomes" id="UP000270094">
    <property type="component" value="Unassembled WGS sequence"/>
</dbReference>
<evidence type="ECO:0000313" key="1">
    <source>
        <dbReference type="EMBL" id="VDM72685.1"/>
    </source>
</evidence>
<reference evidence="1 2" key="1">
    <citation type="submission" date="2018-11" db="EMBL/GenBank/DDBJ databases">
        <authorList>
            <consortium name="Pathogen Informatics"/>
        </authorList>
    </citation>
    <scope>NUCLEOTIDE SEQUENCE [LARGE SCALE GENOMIC DNA]</scope>
</reference>
<gene>
    <name evidence="1" type="ORF">SVUK_LOCUS7683</name>
</gene>